<evidence type="ECO:0000259" key="2">
    <source>
        <dbReference type="Pfam" id="PF08239"/>
    </source>
</evidence>
<accession>A0AAI8CGJ7</accession>
<dbReference type="Gene3D" id="2.30.30.40">
    <property type="entry name" value="SH3 Domains"/>
    <property type="match status" value="1"/>
</dbReference>
<protein>
    <submittedName>
        <fullName evidence="3">SH3 domain-containing protein</fullName>
    </submittedName>
</protein>
<dbReference type="RefSeq" id="WP_014164456.1">
    <property type="nucleotide sequence ID" value="NZ_CP010992.1"/>
</dbReference>
<dbReference type="Pfam" id="PF08239">
    <property type="entry name" value="SH3_3"/>
    <property type="match status" value="1"/>
</dbReference>
<feature type="signal peptide" evidence="1">
    <location>
        <begin position="1"/>
        <end position="21"/>
    </location>
</feature>
<evidence type="ECO:0000313" key="4">
    <source>
        <dbReference type="Proteomes" id="UP000304840"/>
    </source>
</evidence>
<sequence length="168" mass="19029">MKAIGLLITFLFCFFSFSKNNELITSNYECLIPKKEAGRCTGSAYCTACRNCSRCAHCSSGGSCGVCSSTTTSTHYLYNSNEKKSKRSRTPKYSSKLSSSKKYYYVDETITIYNDILNLRENPSLESKIIEKITFGVNVIFIEEKGDWIKVRVEESENIGYLYAKNIK</sequence>
<gene>
    <name evidence="3" type="ORF">UN65_03590</name>
</gene>
<proteinExistence type="predicted"/>
<evidence type="ECO:0000313" key="3">
    <source>
        <dbReference type="EMBL" id="AMO19547.1"/>
    </source>
</evidence>
<dbReference type="EMBL" id="CP010992">
    <property type="protein sequence ID" value="AMO19547.1"/>
    <property type="molecule type" value="Genomic_DNA"/>
</dbReference>
<dbReference type="AlphaFoldDB" id="A0AAI8CGJ7"/>
<name>A0AAI8CGJ7_9FLAO</name>
<feature type="domain" description="SH3b" evidence="2">
    <location>
        <begin position="117"/>
        <end position="167"/>
    </location>
</feature>
<organism evidence="3 4">
    <name type="scientific">Flavobacterium columnare</name>
    <dbReference type="NCBI Taxonomy" id="996"/>
    <lineage>
        <taxon>Bacteria</taxon>
        <taxon>Pseudomonadati</taxon>
        <taxon>Bacteroidota</taxon>
        <taxon>Flavobacteriia</taxon>
        <taxon>Flavobacteriales</taxon>
        <taxon>Flavobacteriaceae</taxon>
        <taxon>Flavobacterium</taxon>
    </lineage>
</organism>
<evidence type="ECO:0000256" key="1">
    <source>
        <dbReference type="SAM" id="SignalP"/>
    </source>
</evidence>
<reference evidence="3 4" key="2">
    <citation type="submission" date="2019-05" db="EMBL/GenBank/DDBJ databases">
        <authorList>
            <person name="Ravantti J.J."/>
        </authorList>
    </citation>
    <scope>NUCLEOTIDE SEQUENCE [LARGE SCALE GENOMIC DNA]</scope>
    <source>
        <strain evidence="3 4">B185</strain>
    </source>
</reference>
<keyword evidence="1" id="KW-0732">Signal</keyword>
<dbReference type="Proteomes" id="UP000304840">
    <property type="component" value="Chromosome"/>
</dbReference>
<feature type="chain" id="PRO_5042470132" evidence="1">
    <location>
        <begin position="22"/>
        <end position="168"/>
    </location>
</feature>
<reference evidence="4" key="1">
    <citation type="submission" date="2016-03" db="EMBL/GenBank/DDBJ databases">
        <title>Flavobacterium columnare strain B185, complete genome.</title>
        <authorList>
            <person name="Sundberg L.-R."/>
            <person name="Papponen P."/>
            <person name="Laanto E."/>
        </authorList>
    </citation>
    <scope>NUCLEOTIDE SEQUENCE [LARGE SCALE GENOMIC DNA]</scope>
    <source>
        <strain evidence="4">B185</strain>
    </source>
</reference>
<dbReference type="InterPro" id="IPR003646">
    <property type="entry name" value="SH3-like_bac-type"/>
</dbReference>